<dbReference type="AlphaFoldDB" id="G5Q5P6"/>
<evidence type="ECO:0000313" key="1">
    <source>
        <dbReference type="EMBL" id="EHC76885.1"/>
    </source>
</evidence>
<accession>G5Q5P6</accession>
<sequence length="40" mass="4602">MRRTVKLKKAEFLFILFSSCLAEHPQNGRGLAISFVKNHN</sequence>
<name>G5Q5P6_SALMO</name>
<dbReference type="PATRIC" id="fig|913242.3.peg.3018"/>
<dbReference type="EMBL" id="AFCS01000807">
    <property type="protein sequence ID" value="EHC76885.1"/>
    <property type="molecule type" value="Genomic_DNA"/>
</dbReference>
<dbReference type="Proteomes" id="UP000003221">
    <property type="component" value="Unassembled WGS sequence"/>
</dbReference>
<gene>
    <name evidence="1" type="ORF">LTSEMON_3496</name>
</gene>
<comment type="caution">
    <text evidence="1">The sequence shown here is derived from an EMBL/GenBank/DDBJ whole genome shotgun (WGS) entry which is preliminary data.</text>
</comment>
<proteinExistence type="predicted"/>
<reference evidence="1 2" key="1">
    <citation type="journal article" date="2011" name="BMC Genomics">
        <title>Genome sequencing reveals diversification of virulence factor content and possible host adaptation in distinct subpopulations of Salmonella enterica.</title>
        <authorList>
            <person name="den Bakker H.C."/>
            <person name="Moreno Switt A.I."/>
            <person name="Govoni G."/>
            <person name="Cummings C.A."/>
            <person name="Ranieri M.L."/>
            <person name="Degoricija L."/>
            <person name="Hoelzer K."/>
            <person name="Rodriguez-Rivera L.D."/>
            <person name="Brown S."/>
            <person name="Bolchacova E."/>
            <person name="Furtado M.R."/>
            <person name="Wiedmann M."/>
        </authorList>
    </citation>
    <scope>NUCLEOTIDE SEQUENCE [LARGE SCALE GENOMIC DNA]</scope>
    <source>
        <strain evidence="1 2">S5-403</strain>
    </source>
</reference>
<evidence type="ECO:0000313" key="2">
    <source>
        <dbReference type="Proteomes" id="UP000003221"/>
    </source>
</evidence>
<protein>
    <submittedName>
        <fullName evidence="1">Uncharacterized protein</fullName>
    </submittedName>
</protein>
<organism evidence="1 2">
    <name type="scientific">Salmonella enterica subsp. enterica serovar Montevideo str. S5-403</name>
    <dbReference type="NCBI Taxonomy" id="913242"/>
    <lineage>
        <taxon>Bacteria</taxon>
        <taxon>Pseudomonadati</taxon>
        <taxon>Pseudomonadota</taxon>
        <taxon>Gammaproteobacteria</taxon>
        <taxon>Enterobacterales</taxon>
        <taxon>Enterobacteriaceae</taxon>
        <taxon>Salmonella</taxon>
    </lineage>
</organism>